<dbReference type="PANTHER" id="PTHR30055">
    <property type="entry name" value="HTH-TYPE TRANSCRIPTIONAL REGULATOR RUTR"/>
    <property type="match status" value="1"/>
</dbReference>
<evidence type="ECO:0000259" key="3">
    <source>
        <dbReference type="PROSITE" id="PS50977"/>
    </source>
</evidence>
<evidence type="ECO:0000313" key="4">
    <source>
        <dbReference type="EMBL" id="MBB4665139.1"/>
    </source>
</evidence>
<dbReference type="Pfam" id="PF00440">
    <property type="entry name" value="TetR_N"/>
    <property type="match status" value="1"/>
</dbReference>
<dbReference type="PROSITE" id="PS50977">
    <property type="entry name" value="HTH_TETR_2"/>
    <property type="match status" value="1"/>
</dbReference>
<evidence type="ECO:0000256" key="1">
    <source>
        <dbReference type="ARBA" id="ARBA00023125"/>
    </source>
</evidence>
<dbReference type="RefSeq" id="WP_183345807.1">
    <property type="nucleotide sequence ID" value="NZ_JACHNU010000011.1"/>
</dbReference>
<gene>
    <name evidence="4" type="ORF">BDZ31_004760</name>
</gene>
<name>A0A840IK87_9ACTN</name>
<feature type="DNA-binding region" description="H-T-H motif" evidence="2">
    <location>
        <begin position="34"/>
        <end position="53"/>
    </location>
</feature>
<comment type="caution">
    <text evidence="4">The sequence shown here is derived from an EMBL/GenBank/DDBJ whole genome shotgun (WGS) entry which is preliminary data.</text>
</comment>
<reference evidence="4 5" key="1">
    <citation type="submission" date="2020-08" db="EMBL/GenBank/DDBJ databases">
        <title>Genomic Encyclopedia of Archaeal and Bacterial Type Strains, Phase II (KMG-II): from individual species to whole genera.</title>
        <authorList>
            <person name="Goeker M."/>
        </authorList>
    </citation>
    <scope>NUCLEOTIDE SEQUENCE [LARGE SCALE GENOMIC DNA]</scope>
    <source>
        <strain evidence="4 5">DSM 23288</strain>
    </source>
</reference>
<dbReference type="GO" id="GO:0003700">
    <property type="term" value="F:DNA-binding transcription factor activity"/>
    <property type="evidence" value="ECO:0007669"/>
    <property type="project" value="TreeGrafter"/>
</dbReference>
<feature type="domain" description="HTH tetR-type" evidence="3">
    <location>
        <begin position="11"/>
        <end position="71"/>
    </location>
</feature>
<organism evidence="4 5">
    <name type="scientific">Conexibacter arvalis</name>
    <dbReference type="NCBI Taxonomy" id="912552"/>
    <lineage>
        <taxon>Bacteria</taxon>
        <taxon>Bacillati</taxon>
        <taxon>Actinomycetota</taxon>
        <taxon>Thermoleophilia</taxon>
        <taxon>Solirubrobacterales</taxon>
        <taxon>Conexibacteraceae</taxon>
        <taxon>Conexibacter</taxon>
    </lineage>
</organism>
<keyword evidence="1 2" id="KW-0238">DNA-binding</keyword>
<dbReference type="EMBL" id="JACHNU010000011">
    <property type="protein sequence ID" value="MBB4665139.1"/>
    <property type="molecule type" value="Genomic_DNA"/>
</dbReference>
<evidence type="ECO:0000256" key="2">
    <source>
        <dbReference type="PROSITE-ProRule" id="PRU00335"/>
    </source>
</evidence>
<dbReference type="SUPFAM" id="SSF46689">
    <property type="entry name" value="Homeodomain-like"/>
    <property type="match status" value="1"/>
</dbReference>
<dbReference type="InterPro" id="IPR001647">
    <property type="entry name" value="HTH_TetR"/>
</dbReference>
<proteinExistence type="predicted"/>
<dbReference type="Proteomes" id="UP000585272">
    <property type="component" value="Unassembled WGS sequence"/>
</dbReference>
<dbReference type="GO" id="GO:0000976">
    <property type="term" value="F:transcription cis-regulatory region binding"/>
    <property type="evidence" value="ECO:0007669"/>
    <property type="project" value="TreeGrafter"/>
</dbReference>
<dbReference type="PANTHER" id="PTHR30055:SF187">
    <property type="entry name" value="TRANSCRIPTIONAL REGULATORY PROTEIN"/>
    <property type="match status" value="1"/>
</dbReference>
<dbReference type="Gene3D" id="1.10.357.10">
    <property type="entry name" value="Tetracycline Repressor, domain 2"/>
    <property type="match status" value="1"/>
</dbReference>
<evidence type="ECO:0000313" key="5">
    <source>
        <dbReference type="Proteomes" id="UP000585272"/>
    </source>
</evidence>
<dbReference type="InterPro" id="IPR009057">
    <property type="entry name" value="Homeodomain-like_sf"/>
</dbReference>
<dbReference type="AlphaFoldDB" id="A0A840IK87"/>
<keyword evidence="5" id="KW-1185">Reference proteome</keyword>
<accession>A0A840IK87</accession>
<dbReference type="InterPro" id="IPR050109">
    <property type="entry name" value="HTH-type_TetR-like_transc_reg"/>
</dbReference>
<protein>
    <submittedName>
        <fullName evidence="4">AcrR family transcriptional regulator</fullName>
    </submittedName>
</protein>
<sequence length="204" mass="22069">MVDSPQLPLGTSHRDRLIAGLAQSIRERGYRATKITDIVAHARTSRRSFYEQFEDRDDCFLALFDTLGDVLAAAVAEAVDPAAPWEAQVDQALGAYLDAIAAEPELTVSFHREMPALGERGAARQRAGIESFAELLMRLVATESMQREGIEPVSRAKAVMLVGGMRELVAHTVESGEGLDEVRVAAAEVIKGALAPEHVRPAGH</sequence>